<evidence type="ECO:0000256" key="2">
    <source>
        <dbReference type="ARBA" id="ARBA00022801"/>
    </source>
</evidence>
<dbReference type="OrthoDB" id="9802350at2"/>
<dbReference type="SUPFAM" id="SSF56784">
    <property type="entry name" value="HAD-like"/>
    <property type="match status" value="1"/>
</dbReference>
<comment type="caution">
    <text evidence="4">The sequence shown here is derived from an EMBL/GenBank/DDBJ whole genome shotgun (WGS) entry which is preliminary data.</text>
</comment>
<dbReference type="NCBIfam" id="TIGR01509">
    <property type="entry name" value="HAD-SF-IA-v3"/>
    <property type="match status" value="1"/>
</dbReference>
<organism evidence="4 5">
    <name type="scientific">Ruminiclostridium hungatei</name>
    <name type="common">Clostridium hungatei</name>
    <dbReference type="NCBI Taxonomy" id="48256"/>
    <lineage>
        <taxon>Bacteria</taxon>
        <taxon>Bacillati</taxon>
        <taxon>Bacillota</taxon>
        <taxon>Clostridia</taxon>
        <taxon>Eubacteriales</taxon>
        <taxon>Oscillospiraceae</taxon>
        <taxon>Ruminiclostridium</taxon>
    </lineage>
</organism>
<dbReference type="Gene3D" id="1.20.120.1600">
    <property type="match status" value="1"/>
</dbReference>
<dbReference type="Pfam" id="PF00702">
    <property type="entry name" value="Hydrolase"/>
    <property type="match status" value="1"/>
</dbReference>
<dbReference type="PANTHER" id="PTHR46470">
    <property type="entry name" value="N-ACYLNEURAMINATE-9-PHOSPHATASE"/>
    <property type="match status" value="1"/>
</dbReference>
<evidence type="ECO:0000256" key="3">
    <source>
        <dbReference type="ARBA" id="ARBA00022842"/>
    </source>
</evidence>
<name>A0A1V4SS65_RUMHU</name>
<reference evidence="4 5" key="1">
    <citation type="submission" date="2017-03" db="EMBL/GenBank/DDBJ databases">
        <title>Genome sequence of Clostridium hungatei DSM 14427.</title>
        <authorList>
            <person name="Poehlein A."/>
            <person name="Daniel R."/>
        </authorList>
    </citation>
    <scope>NUCLEOTIDE SEQUENCE [LARGE SCALE GENOMIC DNA]</scope>
    <source>
        <strain evidence="4 5">DSM 14427</strain>
    </source>
</reference>
<dbReference type="InterPro" id="IPR023214">
    <property type="entry name" value="HAD_sf"/>
</dbReference>
<dbReference type="EMBL" id="MZGX01000001">
    <property type="protein sequence ID" value="OPX46296.1"/>
    <property type="molecule type" value="Genomic_DNA"/>
</dbReference>
<dbReference type="NCBIfam" id="TIGR01549">
    <property type="entry name" value="HAD-SF-IA-v1"/>
    <property type="match status" value="1"/>
</dbReference>
<dbReference type="RefSeq" id="WP_080062618.1">
    <property type="nucleotide sequence ID" value="NZ_MZGX01000001.1"/>
</dbReference>
<dbReference type="GO" id="GO:0018784">
    <property type="term" value="F:(S)-2-haloacid dehalogenase activity"/>
    <property type="evidence" value="ECO:0007669"/>
    <property type="project" value="UniProtKB-EC"/>
</dbReference>
<dbReference type="EC" id="3.8.1.2" evidence="4"/>
<sequence>MLPKAILLDLDDTIISYNGAADAAWQISCSNFVSALEPSFDEAALLDSVYKARNWYWGDPDRHRTGRMDLQQARRDVVRIALEDLDYFHAESTLQMADGYSRLQEELICMFPQSEETLEKLKSMGIKMVLVTNGTTEKQRGKIARFNLSRFFEFCLVEGEVGFGKPDTRVFQLALERLDLSPRQVWMVGDNLVWDVEAPQKLGIHSIWNDYRKEGLPAGTRVKPDRIIHSIAELLE</sequence>
<evidence type="ECO:0000313" key="4">
    <source>
        <dbReference type="EMBL" id="OPX46296.1"/>
    </source>
</evidence>
<protein>
    <submittedName>
        <fullName evidence="4">(S)-2-haloacid dehalogenase 4A</fullName>
        <ecNumber evidence="4">3.8.1.2</ecNumber>
    </submittedName>
</protein>
<dbReference type="SFLD" id="SFLDG01129">
    <property type="entry name" value="C1.5:_HAD__Beta-PGM__Phosphata"/>
    <property type="match status" value="1"/>
</dbReference>
<evidence type="ECO:0000256" key="1">
    <source>
        <dbReference type="ARBA" id="ARBA00001946"/>
    </source>
</evidence>
<keyword evidence="5" id="KW-1185">Reference proteome</keyword>
<proteinExistence type="predicted"/>
<gene>
    <name evidence="4" type="primary">hdl IVa</name>
    <name evidence="4" type="ORF">CLHUN_01120</name>
</gene>
<accession>A0A1V4SS65</accession>
<dbReference type="InterPro" id="IPR036412">
    <property type="entry name" value="HAD-like_sf"/>
</dbReference>
<dbReference type="InterPro" id="IPR006439">
    <property type="entry name" value="HAD-SF_hydro_IA"/>
</dbReference>
<evidence type="ECO:0000313" key="5">
    <source>
        <dbReference type="Proteomes" id="UP000191554"/>
    </source>
</evidence>
<dbReference type="PANTHER" id="PTHR46470:SF4">
    <property type="entry name" value="5-AMINO-6-(5-PHOSPHO-D-RIBITYLAMINO)URACIL PHOSPHATASE YIGB"/>
    <property type="match status" value="1"/>
</dbReference>
<dbReference type="AlphaFoldDB" id="A0A1V4SS65"/>
<dbReference type="Gene3D" id="3.40.50.1000">
    <property type="entry name" value="HAD superfamily/HAD-like"/>
    <property type="match status" value="1"/>
</dbReference>
<dbReference type="STRING" id="48256.CLHUN_01120"/>
<dbReference type="Proteomes" id="UP000191554">
    <property type="component" value="Unassembled WGS sequence"/>
</dbReference>
<keyword evidence="3" id="KW-0460">Magnesium</keyword>
<keyword evidence="2 4" id="KW-0378">Hydrolase</keyword>
<dbReference type="InterPro" id="IPR051400">
    <property type="entry name" value="HAD-like_hydrolase"/>
</dbReference>
<dbReference type="GO" id="GO:0009231">
    <property type="term" value="P:riboflavin biosynthetic process"/>
    <property type="evidence" value="ECO:0007669"/>
    <property type="project" value="TreeGrafter"/>
</dbReference>
<dbReference type="SFLD" id="SFLDS00003">
    <property type="entry name" value="Haloacid_Dehalogenase"/>
    <property type="match status" value="1"/>
</dbReference>
<comment type="cofactor">
    <cofactor evidence="1">
        <name>Mg(2+)</name>
        <dbReference type="ChEBI" id="CHEBI:18420"/>
    </cofactor>
</comment>